<proteinExistence type="predicted"/>
<accession>A0ABV6E7G2</accession>
<gene>
    <name evidence="1" type="ORF">ACFFJ3_00085</name>
</gene>
<keyword evidence="2" id="KW-1185">Reference proteome</keyword>
<dbReference type="Proteomes" id="UP001589792">
    <property type="component" value="Unassembled WGS sequence"/>
</dbReference>
<dbReference type="RefSeq" id="WP_380671743.1">
    <property type="nucleotide sequence ID" value="NZ_CP173186.1"/>
</dbReference>
<organism evidence="1 2">
    <name type="scientific">Serratia aquatilis</name>
    <dbReference type="NCBI Taxonomy" id="1737515"/>
    <lineage>
        <taxon>Bacteria</taxon>
        <taxon>Pseudomonadati</taxon>
        <taxon>Pseudomonadota</taxon>
        <taxon>Gammaproteobacteria</taxon>
        <taxon>Enterobacterales</taxon>
        <taxon>Yersiniaceae</taxon>
        <taxon>Serratia</taxon>
    </lineage>
</organism>
<name>A0ABV6E7G2_9GAMM</name>
<evidence type="ECO:0008006" key="3">
    <source>
        <dbReference type="Google" id="ProtNLM"/>
    </source>
</evidence>
<dbReference type="EMBL" id="JBHLXG010000001">
    <property type="protein sequence ID" value="MFC0224923.1"/>
    <property type="molecule type" value="Genomic_DNA"/>
</dbReference>
<sequence>MMAKKIPQRSNHRTRWTLRELHYVEMHYRKKTTREIAQKLGRTEVAVRLGAQSLGVCKTLMPQWTEQEIEVLRTYYADGAGITYVQSLLPGRAKSSIRAKANGLGITSARNWHAEEVRILRKYYPAIGTKVAKKLPRRSVEAVKIKANQLGLRYRKLKPREAPARRWSDEEWCLLENNLALPYDELLLLLPGRSKLALEKAKERLKERRTRCTAVK</sequence>
<evidence type="ECO:0000313" key="2">
    <source>
        <dbReference type="Proteomes" id="UP001589792"/>
    </source>
</evidence>
<evidence type="ECO:0000313" key="1">
    <source>
        <dbReference type="EMBL" id="MFC0224923.1"/>
    </source>
</evidence>
<comment type="caution">
    <text evidence="1">The sequence shown here is derived from an EMBL/GenBank/DDBJ whole genome shotgun (WGS) entry which is preliminary data.</text>
</comment>
<protein>
    <recommendedName>
        <fullName evidence="3">SANT/Myb domain-containing protein</fullName>
    </recommendedName>
</protein>
<reference evidence="1 2" key="1">
    <citation type="submission" date="2024-09" db="EMBL/GenBank/DDBJ databases">
        <authorList>
            <person name="Sun Q."/>
            <person name="Mori K."/>
        </authorList>
    </citation>
    <scope>NUCLEOTIDE SEQUENCE [LARGE SCALE GENOMIC DNA]</scope>
    <source>
        <strain evidence="1 2">CCM 8626</strain>
    </source>
</reference>